<sequence>MSTTKEDMFDMSDEEYEDGQEIQKNLDCIEIIDAPEIGIFFDSLENLFLHSLSVFIKLQIKQVPENYILVWWRKDLKRCHTKVRVVYDDWKDDHEAQHYRKLQKKLDDVADLAVISNENCAILLNMIDEFQSKASKNEALLENSPSTNTTGAATNVSSHNDGEIKEIHSPLVVRRHGRPSKNKKSPIVEQDVVDGIINLEKFDTPIRVGTKDSTSIQEEQTQVFELYNLHQREVAGF</sequence>
<dbReference type="EMBL" id="JAEACU010000007">
    <property type="protein sequence ID" value="KAH7522465.1"/>
    <property type="molecule type" value="Genomic_DNA"/>
</dbReference>
<dbReference type="AlphaFoldDB" id="A0A978V532"/>
<protein>
    <submittedName>
        <fullName evidence="2">Uncharacterized protein</fullName>
    </submittedName>
</protein>
<feature type="compositionally biased region" description="Polar residues" evidence="1">
    <location>
        <begin position="143"/>
        <end position="159"/>
    </location>
</feature>
<evidence type="ECO:0000313" key="3">
    <source>
        <dbReference type="Proteomes" id="UP000813462"/>
    </source>
</evidence>
<evidence type="ECO:0000313" key="2">
    <source>
        <dbReference type="EMBL" id="KAH7522465.1"/>
    </source>
</evidence>
<organism evidence="2 3">
    <name type="scientific">Ziziphus jujuba var. spinosa</name>
    <dbReference type="NCBI Taxonomy" id="714518"/>
    <lineage>
        <taxon>Eukaryota</taxon>
        <taxon>Viridiplantae</taxon>
        <taxon>Streptophyta</taxon>
        <taxon>Embryophyta</taxon>
        <taxon>Tracheophyta</taxon>
        <taxon>Spermatophyta</taxon>
        <taxon>Magnoliopsida</taxon>
        <taxon>eudicotyledons</taxon>
        <taxon>Gunneridae</taxon>
        <taxon>Pentapetalae</taxon>
        <taxon>rosids</taxon>
        <taxon>fabids</taxon>
        <taxon>Rosales</taxon>
        <taxon>Rhamnaceae</taxon>
        <taxon>Paliureae</taxon>
        <taxon>Ziziphus</taxon>
    </lineage>
</organism>
<reference evidence="2" key="1">
    <citation type="journal article" date="2021" name="Front. Plant Sci.">
        <title>Chromosome-Scale Genome Assembly for Chinese Sour Jujube and Insights Into Its Genome Evolution and Domestication Signature.</title>
        <authorList>
            <person name="Shen L.-Y."/>
            <person name="Luo H."/>
            <person name="Wang X.-L."/>
            <person name="Wang X.-M."/>
            <person name="Qiu X.-J."/>
            <person name="Liu H."/>
            <person name="Zhou S.-S."/>
            <person name="Jia K.-H."/>
            <person name="Nie S."/>
            <person name="Bao Y.-T."/>
            <person name="Zhang R.-G."/>
            <person name="Yun Q.-Z."/>
            <person name="Chai Y.-H."/>
            <person name="Lu J.-Y."/>
            <person name="Li Y."/>
            <person name="Zhao S.-W."/>
            <person name="Mao J.-F."/>
            <person name="Jia S.-G."/>
            <person name="Mao Y.-M."/>
        </authorList>
    </citation>
    <scope>NUCLEOTIDE SEQUENCE</scope>
    <source>
        <strain evidence="2">AT0</strain>
        <tissue evidence="2">Leaf</tissue>
    </source>
</reference>
<name>A0A978V532_ZIZJJ</name>
<feature type="region of interest" description="Disordered" evidence="1">
    <location>
        <begin position="141"/>
        <end position="165"/>
    </location>
</feature>
<evidence type="ECO:0000256" key="1">
    <source>
        <dbReference type="SAM" id="MobiDB-lite"/>
    </source>
</evidence>
<gene>
    <name evidence="2" type="ORF">FEM48_Zijuj07G0141600</name>
</gene>
<comment type="caution">
    <text evidence="2">The sequence shown here is derived from an EMBL/GenBank/DDBJ whole genome shotgun (WGS) entry which is preliminary data.</text>
</comment>
<dbReference type="Proteomes" id="UP000813462">
    <property type="component" value="Unassembled WGS sequence"/>
</dbReference>
<proteinExistence type="predicted"/>
<accession>A0A978V532</accession>